<name>A0A069PF37_9BURK</name>
<evidence type="ECO:0000313" key="2">
    <source>
        <dbReference type="Proteomes" id="UP000027466"/>
    </source>
</evidence>
<organism evidence="1 2">
    <name type="scientific">Caballeronia glathei</name>
    <dbReference type="NCBI Taxonomy" id="60547"/>
    <lineage>
        <taxon>Bacteria</taxon>
        <taxon>Pseudomonadati</taxon>
        <taxon>Pseudomonadota</taxon>
        <taxon>Betaproteobacteria</taxon>
        <taxon>Burkholderiales</taxon>
        <taxon>Burkholderiaceae</taxon>
        <taxon>Caballeronia</taxon>
    </lineage>
</organism>
<sequence>MIRTYLARGDRAGEAVIIEGLPTSTYQDNDGRRVELATVYMRTYCHACKKEGFICPSGPRLDSRAENGQEHALSGNINMCGCQPPPIFWAQREMTQTVTGEDIARMSASFAGSKDETPVQDEFNDKFVLLDESGMPAAFRAYAVERETGTTEYGVSDALGHTHVLVQTQAAERVRIYVESIE</sequence>
<dbReference type="RefSeq" id="WP_035930339.1">
    <property type="nucleotide sequence ID" value="NZ_CADFFX010000001.1"/>
</dbReference>
<gene>
    <name evidence="1" type="ORF">BG61_34570</name>
</gene>
<dbReference type="EMBL" id="JFHC01000065">
    <property type="protein sequence ID" value="KDR39150.1"/>
    <property type="molecule type" value="Genomic_DNA"/>
</dbReference>
<dbReference type="AlphaFoldDB" id="A0A069PF37"/>
<accession>A0A069PF37</accession>
<keyword evidence="2" id="KW-1185">Reference proteome</keyword>
<proteinExistence type="predicted"/>
<comment type="caution">
    <text evidence="1">The sequence shown here is derived from an EMBL/GenBank/DDBJ whole genome shotgun (WGS) entry which is preliminary data.</text>
</comment>
<dbReference type="STRING" id="60547.GCA_000751215_02337"/>
<reference evidence="1 2" key="1">
    <citation type="submission" date="2014-03" db="EMBL/GenBank/DDBJ databases">
        <title>Draft Genome Sequences of Four Burkholderia Strains.</title>
        <authorList>
            <person name="Liu X.Y."/>
            <person name="Li C.X."/>
            <person name="Xu J.H."/>
        </authorList>
    </citation>
    <scope>NUCLEOTIDE SEQUENCE [LARGE SCALE GENOMIC DNA]</scope>
    <source>
        <strain evidence="1 2">DSM 50014</strain>
    </source>
</reference>
<protein>
    <recommendedName>
        <fullName evidence="3">PAAR repeat-containing protein</fullName>
    </recommendedName>
</protein>
<evidence type="ECO:0000313" key="1">
    <source>
        <dbReference type="EMBL" id="KDR39150.1"/>
    </source>
</evidence>
<dbReference type="Proteomes" id="UP000027466">
    <property type="component" value="Unassembled WGS sequence"/>
</dbReference>
<evidence type="ECO:0008006" key="3">
    <source>
        <dbReference type="Google" id="ProtNLM"/>
    </source>
</evidence>